<dbReference type="OrthoDB" id="508212at2"/>
<dbReference type="KEGG" id="cyp:PCC8801_1975"/>
<evidence type="ECO:0000313" key="1">
    <source>
        <dbReference type="EMBL" id="ACK66013.1"/>
    </source>
</evidence>
<evidence type="ECO:0000313" key="2">
    <source>
        <dbReference type="Proteomes" id="UP000008204"/>
    </source>
</evidence>
<name>B7JYT6_RIPO1</name>
<accession>B7JYT6</accession>
<gene>
    <name evidence="1" type="ordered locus">PCC8801_1975</name>
</gene>
<organism evidence="1 2">
    <name type="scientific">Rippkaea orientalis (strain PCC 8801 / RF-1)</name>
    <name type="common">Cyanothece sp. (strain PCC 8801)</name>
    <dbReference type="NCBI Taxonomy" id="41431"/>
    <lineage>
        <taxon>Bacteria</taxon>
        <taxon>Bacillati</taxon>
        <taxon>Cyanobacteriota</taxon>
        <taxon>Cyanophyceae</taxon>
        <taxon>Oscillatoriophycideae</taxon>
        <taxon>Chroococcales</taxon>
        <taxon>Aphanothecaceae</taxon>
        <taxon>Rippkaea</taxon>
        <taxon>Rippkaea orientalis</taxon>
    </lineage>
</organism>
<dbReference type="HOGENOM" id="CLU_1101806_0_0_3"/>
<dbReference type="eggNOG" id="ENOG502Z810">
    <property type="taxonomic scope" value="Bacteria"/>
</dbReference>
<dbReference type="STRING" id="41431.PCC8801_1975"/>
<dbReference type="AlphaFoldDB" id="B7JYT6"/>
<reference evidence="2" key="1">
    <citation type="journal article" date="2011" name="MBio">
        <title>Novel metabolic attributes of the genus Cyanothece, comprising a group of unicellular nitrogen-fixing Cyanobacteria.</title>
        <authorList>
            <person name="Bandyopadhyay A."/>
            <person name="Elvitigala T."/>
            <person name="Welsh E."/>
            <person name="Stockel J."/>
            <person name="Liberton M."/>
            <person name="Min H."/>
            <person name="Sherman L.A."/>
            <person name="Pakrasi H.B."/>
        </authorList>
    </citation>
    <scope>NUCLEOTIDE SEQUENCE [LARGE SCALE GENOMIC DNA]</scope>
    <source>
        <strain evidence="2">PCC 8801</strain>
    </source>
</reference>
<dbReference type="Proteomes" id="UP000008204">
    <property type="component" value="Chromosome"/>
</dbReference>
<keyword evidence="2" id="KW-1185">Reference proteome</keyword>
<sequence length="256" mass="29357">MAIIALKAWYLAQYEPIREIIKRPPDLRLSRNSLLKSGLRTDFLDDKEAIEASIWFQRYLDGDKVEFYIEGSGGYIISNLDLISQEIYFTKQEITATLEPIIYFSGQTEYSEASDTIKTALEEAINQYNQRSRLWLTLEIAPRPQESPLRLSDSQLRKLRKSLLFIADGTPIISLEQSPKSRLIPSPNVCTELGYALQSKGSGEILLIHQERPDLKGNWPFDLPQHQQLTFKTAQELVQTLPSILETLLKRFNLTP</sequence>
<dbReference type="RefSeq" id="WP_012595284.1">
    <property type="nucleotide sequence ID" value="NC_011726.1"/>
</dbReference>
<proteinExistence type="predicted"/>
<protein>
    <submittedName>
        <fullName evidence="1">Uncharacterized protein</fullName>
    </submittedName>
</protein>
<dbReference type="EMBL" id="CP001287">
    <property type="protein sequence ID" value="ACK66013.1"/>
    <property type="molecule type" value="Genomic_DNA"/>
</dbReference>